<feature type="region of interest" description="Disordered" evidence="1">
    <location>
        <begin position="159"/>
        <end position="195"/>
    </location>
</feature>
<comment type="caution">
    <text evidence="2">The sequence shown here is derived from an EMBL/GenBank/DDBJ whole genome shotgun (WGS) entry which is preliminary data.</text>
</comment>
<dbReference type="RefSeq" id="WP_213401362.1">
    <property type="nucleotide sequence ID" value="NZ_JAHBMK020000001.1"/>
</dbReference>
<evidence type="ECO:0000256" key="1">
    <source>
        <dbReference type="SAM" id="MobiDB-lite"/>
    </source>
</evidence>
<evidence type="ECO:0000313" key="2">
    <source>
        <dbReference type="EMBL" id="MDO8226423.1"/>
    </source>
</evidence>
<protein>
    <submittedName>
        <fullName evidence="2">DUF4355 domain-containing protein</fullName>
    </submittedName>
</protein>
<name>A0ABT9DP29_9BACI</name>
<accession>A0ABT9DP29</accession>
<dbReference type="Pfam" id="PF14265">
    <property type="entry name" value="DUF4355"/>
    <property type="match status" value="1"/>
</dbReference>
<reference evidence="2" key="1">
    <citation type="submission" date="2023-07" db="EMBL/GenBank/DDBJ databases">
        <title>Biological control against Fusarium languescens, the causal agent of wilt in Jalapeno peppers, by a novel bacterial subspecies: Bacillus cabrialesii subsp. tritici TSO2.</title>
        <authorList>
            <person name="Montoya-Martinez A.C."/>
            <person name="Figueroa-Brambila K.M."/>
            <person name="Escalante-Beltran A."/>
            <person name="Lopez-Montoya N.D."/>
            <person name="Valenzuela-Ruiz V."/>
            <person name="Parra-Cota F.I."/>
            <person name="Estrada Alvarado M.I."/>
            <person name="De Los Santos Villalobos S."/>
        </authorList>
    </citation>
    <scope>NUCLEOTIDE SEQUENCE</scope>
    <source>
        <strain evidence="2">TSO2</strain>
    </source>
</reference>
<sequence>MNLEDVKKFLEEQKDNEQVKQYLQGLQSVSLEGVKQFVEADEDAKKWMQSEKDRFFSTSLNTWMESTFPQKLEEEIKKRYPDETPEQKRIRELELKNEEFERNAKIEKMRTIALKTASEKKIPADLIDLFVSEKEEATLENLTKFEEAMKPYIQEQVEDRLKNSSYTPPSSNNNNQSSTSLSNFMSAIYENQTRK</sequence>
<proteinExistence type="predicted"/>
<dbReference type="EMBL" id="JAHBMK020000001">
    <property type="protein sequence ID" value="MDO8226423.1"/>
    <property type="molecule type" value="Genomic_DNA"/>
</dbReference>
<evidence type="ECO:0000313" key="3">
    <source>
        <dbReference type="Proteomes" id="UP001177121"/>
    </source>
</evidence>
<dbReference type="Proteomes" id="UP001177121">
    <property type="component" value="Unassembled WGS sequence"/>
</dbReference>
<gene>
    <name evidence="2" type="ORF">KHP33_016550</name>
</gene>
<feature type="compositionally biased region" description="Low complexity" evidence="1">
    <location>
        <begin position="163"/>
        <end position="183"/>
    </location>
</feature>
<dbReference type="InterPro" id="IPR025580">
    <property type="entry name" value="Gp46"/>
</dbReference>
<organism evidence="2 3">
    <name type="scientific">Bacillus cabrialesii subsp. tritici</name>
    <dbReference type="NCBI Taxonomy" id="2944916"/>
    <lineage>
        <taxon>Bacteria</taxon>
        <taxon>Bacillati</taxon>
        <taxon>Bacillota</taxon>
        <taxon>Bacilli</taxon>
        <taxon>Bacillales</taxon>
        <taxon>Bacillaceae</taxon>
        <taxon>Bacillus</taxon>
        <taxon>Bacillus cabrialesii</taxon>
    </lineage>
</organism>
<keyword evidence="3" id="KW-1185">Reference proteome</keyword>